<dbReference type="GO" id="GO:0051782">
    <property type="term" value="P:negative regulation of cell division"/>
    <property type="evidence" value="ECO:0007669"/>
    <property type="project" value="TreeGrafter"/>
</dbReference>
<dbReference type="InterPro" id="IPR050625">
    <property type="entry name" value="ParA/MinD_ATPase"/>
</dbReference>
<protein>
    <submittedName>
        <fullName evidence="3">Cobyrinic acid ac-diamide synthase</fullName>
    </submittedName>
</protein>
<accession>C7NTI9</accession>
<dbReference type="eggNOG" id="arCOG00589">
    <property type="taxonomic scope" value="Archaea"/>
</dbReference>
<dbReference type="GO" id="GO:0005829">
    <property type="term" value="C:cytosol"/>
    <property type="evidence" value="ECO:0007669"/>
    <property type="project" value="TreeGrafter"/>
</dbReference>
<organism evidence="3 4">
    <name type="scientific">Halorhabdus utahensis (strain DSM 12940 / JCM 11049 / AX-2)</name>
    <dbReference type="NCBI Taxonomy" id="519442"/>
    <lineage>
        <taxon>Archaea</taxon>
        <taxon>Methanobacteriati</taxon>
        <taxon>Methanobacteriota</taxon>
        <taxon>Stenosarchaea group</taxon>
        <taxon>Halobacteria</taxon>
        <taxon>Halobacteriales</taxon>
        <taxon>Haloarculaceae</taxon>
        <taxon>Halorhabdus</taxon>
    </lineage>
</organism>
<feature type="compositionally biased region" description="Acidic residues" evidence="1">
    <location>
        <begin position="247"/>
        <end position="263"/>
    </location>
</feature>
<evidence type="ECO:0000313" key="3">
    <source>
        <dbReference type="EMBL" id="ACV12179.1"/>
    </source>
</evidence>
<dbReference type="Pfam" id="PF13614">
    <property type="entry name" value="AAA_31"/>
    <property type="match status" value="1"/>
</dbReference>
<dbReference type="GO" id="GO:0005524">
    <property type="term" value="F:ATP binding"/>
    <property type="evidence" value="ECO:0007669"/>
    <property type="project" value="TreeGrafter"/>
</dbReference>
<dbReference type="RefSeq" id="WP_015789750.1">
    <property type="nucleotide sequence ID" value="NC_013158.1"/>
</dbReference>
<dbReference type="GO" id="GO:0016887">
    <property type="term" value="F:ATP hydrolysis activity"/>
    <property type="evidence" value="ECO:0007669"/>
    <property type="project" value="TreeGrafter"/>
</dbReference>
<dbReference type="SUPFAM" id="SSF52540">
    <property type="entry name" value="P-loop containing nucleoside triphosphate hydrolases"/>
    <property type="match status" value="1"/>
</dbReference>
<dbReference type="Proteomes" id="UP000002071">
    <property type="component" value="Chromosome"/>
</dbReference>
<dbReference type="KEGG" id="hut:Huta_2011"/>
<evidence type="ECO:0000259" key="2">
    <source>
        <dbReference type="Pfam" id="PF13614"/>
    </source>
</evidence>
<dbReference type="AlphaFoldDB" id="C7NTI9"/>
<sequence length="272" mass="28077">MTGHVFTVAGGKGGVGKTTTAVNVGVALEDAGYDVVVVDADLGMANLAAMVDVEYDSSLHEVLAERAAVSDTLTEAPGGLTVVPGEQSLEAFADADPAKLRKVIKTLSNAYDVVLIDTGAGLSHEATVPLGLSDSVLLVTTPDTVAVGDANKTAGLAERVDGEVIGSILTRATGPEDVELVAEDLGADLLAIVPEDSEATTDEPLVLNSPDSPAAEAYRRLGEILEDILIGEPARSIDEQDTVWFPSEDEAADEEEADEDEESGGVFGVFGR</sequence>
<proteinExistence type="predicted"/>
<dbReference type="GO" id="GO:0009898">
    <property type="term" value="C:cytoplasmic side of plasma membrane"/>
    <property type="evidence" value="ECO:0007669"/>
    <property type="project" value="TreeGrafter"/>
</dbReference>
<gene>
    <name evidence="3" type="ordered locus">Huta_2011</name>
</gene>
<dbReference type="GeneID" id="8384305"/>
<dbReference type="Gene3D" id="3.40.50.300">
    <property type="entry name" value="P-loop containing nucleotide triphosphate hydrolases"/>
    <property type="match status" value="1"/>
</dbReference>
<dbReference type="InterPro" id="IPR025669">
    <property type="entry name" value="AAA_dom"/>
</dbReference>
<feature type="region of interest" description="Disordered" evidence="1">
    <location>
        <begin position="236"/>
        <end position="272"/>
    </location>
</feature>
<keyword evidence="4" id="KW-1185">Reference proteome</keyword>
<evidence type="ECO:0000313" key="4">
    <source>
        <dbReference type="Proteomes" id="UP000002071"/>
    </source>
</evidence>
<dbReference type="EMBL" id="CP001687">
    <property type="protein sequence ID" value="ACV12179.1"/>
    <property type="molecule type" value="Genomic_DNA"/>
</dbReference>
<evidence type="ECO:0000256" key="1">
    <source>
        <dbReference type="SAM" id="MobiDB-lite"/>
    </source>
</evidence>
<dbReference type="STRING" id="519442.Huta_2011"/>
<dbReference type="HOGENOM" id="CLU_037612_0_3_2"/>
<reference evidence="3 4" key="1">
    <citation type="journal article" date="2009" name="Stand. Genomic Sci.">
        <title>Complete genome sequence of Halorhabdus utahensis type strain (AX-2).</title>
        <authorList>
            <person name="Anderson I."/>
            <person name="Tindall B.J."/>
            <person name="Pomrenke H."/>
            <person name="Goker M."/>
            <person name="Lapidus A."/>
            <person name="Nolan M."/>
            <person name="Copeland A."/>
            <person name="Glavina Del Rio T."/>
            <person name="Chen F."/>
            <person name="Tice H."/>
            <person name="Cheng J.F."/>
            <person name="Lucas S."/>
            <person name="Chertkov O."/>
            <person name="Bruce D."/>
            <person name="Brettin T."/>
            <person name="Detter J.C."/>
            <person name="Han C."/>
            <person name="Goodwin L."/>
            <person name="Land M."/>
            <person name="Hauser L."/>
            <person name="Chang Y.J."/>
            <person name="Jeffries C.D."/>
            <person name="Pitluck S."/>
            <person name="Pati A."/>
            <person name="Mavromatis K."/>
            <person name="Ivanova N."/>
            <person name="Ovchinnikova G."/>
            <person name="Chen A."/>
            <person name="Palaniappan K."/>
            <person name="Chain P."/>
            <person name="Rohde M."/>
            <person name="Bristow J."/>
            <person name="Eisen J.A."/>
            <person name="Markowitz V."/>
            <person name="Hugenholtz P."/>
            <person name="Kyrpides N.C."/>
            <person name="Klenk H.P."/>
        </authorList>
    </citation>
    <scope>NUCLEOTIDE SEQUENCE [LARGE SCALE GENOMIC DNA]</scope>
    <source>
        <strain evidence="4">DSM 12940 / JCM 11049 / AX-2</strain>
    </source>
</reference>
<name>C7NTI9_HALUD</name>
<dbReference type="PANTHER" id="PTHR43384">
    <property type="entry name" value="SEPTUM SITE-DETERMINING PROTEIN MIND HOMOLOG, CHLOROPLASTIC-RELATED"/>
    <property type="match status" value="1"/>
</dbReference>
<dbReference type="OrthoDB" id="31168at2157"/>
<dbReference type="PANTHER" id="PTHR43384:SF10">
    <property type="entry name" value="ATPASE INVOLVED IN CHROMOSOME PARTITIONING, PARA_MIND FAMILY"/>
    <property type="match status" value="1"/>
</dbReference>
<dbReference type="InterPro" id="IPR027417">
    <property type="entry name" value="P-loop_NTPase"/>
</dbReference>
<feature type="domain" description="AAA" evidence="2">
    <location>
        <begin position="5"/>
        <end position="147"/>
    </location>
</feature>